<dbReference type="Pfam" id="PF13649">
    <property type="entry name" value="Methyltransf_25"/>
    <property type="match status" value="1"/>
</dbReference>
<comment type="caution">
    <text evidence="2">The sequence shown here is derived from an EMBL/GenBank/DDBJ whole genome shotgun (WGS) entry which is preliminary data.</text>
</comment>
<name>A0ABP4LSH3_9ACTN</name>
<gene>
    <name evidence="2" type="ORF">GCM10009741_35800</name>
</gene>
<feature type="domain" description="Methyltransferase" evidence="1">
    <location>
        <begin position="47"/>
        <end position="137"/>
    </location>
</feature>
<proteinExistence type="predicted"/>
<keyword evidence="3" id="KW-1185">Reference proteome</keyword>
<protein>
    <submittedName>
        <fullName evidence="2">Class I SAM-dependent methyltransferase</fullName>
    </submittedName>
</protein>
<dbReference type="SUPFAM" id="SSF53335">
    <property type="entry name" value="S-adenosyl-L-methionine-dependent methyltransferases"/>
    <property type="match status" value="1"/>
</dbReference>
<evidence type="ECO:0000313" key="3">
    <source>
        <dbReference type="Proteomes" id="UP001500363"/>
    </source>
</evidence>
<dbReference type="GO" id="GO:0032259">
    <property type="term" value="P:methylation"/>
    <property type="evidence" value="ECO:0007669"/>
    <property type="project" value="UniProtKB-KW"/>
</dbReference>
<organism evidence="2 3">
    <name type="scientific">Kribbella lupini</name>
    <dbReference type="NCBI Taxonomy" id="291602"/>
    <lineage>
        <taxon>Bacteria</taxon>
        <taxon>Bacillati</taxon>
        <taxon>Actinomycetota</taxon>
        <taxon>Actinomycetes</taxon>
        <taxon>Propionibacteriales</taxon>
        <taxon>Kribbellaceae</taxon>
        <taxon>Kribbella</taxon>
    </lineage>
</organism>
<dbReference type="Proteomes" id="UP001500363">
    <property type="component" value="Unassembled WGS sequence"/>
</dbReference>
<dbReference type="RefSeq" id="WP_344175301.1">
    <property type="nucleotide sequence ID" value="NZ_BAAANC010000002.1"/>
</dbReference>
<evidence type="ECO:0000313" key="2">
    <source>
        <dbReference type="EMBL" id="GAA1530674.1"/>
    </source>
</evidence>
<reference evidence="3" key="1">
    <citation type="journal article" date="2019" name="Int. J. Syst. Evol. Microbiol.">
        <title>The Global Catalogue of Microorganisms (GCM) 10K type strain sequencing project: providing services to taxonomists for standard genome sequencing and annotation.</title>
        <authorList>
            <consortium name="The Broad Institute Genomics Platform"/>
            <consortium name="The Broad Institute Genome Sequencing Center for Infectious Disease"/>
            <person name="Wu L."/>
            <person name="Ma J."/>
        </authorList>
    </citation>
    <scope>NUCLEOTIDE SEQUENCE [LARGE SCALE GENOMIC DNA]</scope>
    <source>
        <strain evidence="3">JCM 14303</strain>
    </source>
</reference>
<dbReference type="EMBL" id="BAAANC010000002">
    <property type="protein sequence ID" value="GAA1530674.1"/>
    <property type="molecule type" value="Genomic_DNA"/>
</dbReference>
<dbReference type="InterPro" id="IPR029063">
    <property type="entry name" value="SAM-dependent_MTases_sf"/>
</dbReference>
<dbReference type="GO" id="GO:0008168">
    <property type="term" value="F:methyltransferase activity"/>
    <property type="evidence" value="ECO:0007669"/>
    <property type="project" value="UniProtKB-KW"/>
</dbReference>
<dbReference type="Gene3D" id="3.40.50.150">
    <property type="entry name" value="Vaccinia Virus protein VP39"/>
    <property type="match status" value="1"/>
</dbReference>
<dbReference type="InterPro" id="IPR041698">
    <property type="entry name" value="Methyltransf_25"/>
</dbReference>
<dbReference type="CDD" id="cd02440">
    <property type="entry name" value="AdoMet_MTases"/>
    <property type="match status" value="1"/>
</dbReference>
<keyword evidence="2" id="KW-0808">Transferase</keyword>
<keyword evidence="2" id="KW-0489">Methyltransferase</keyword>
<sequence>MDPTIQHFYRDRYVEHDRLARSGHGQLEFLRTQELIRRHLPKAPARVLDVGGATGVHARWLAADGYDVELVDPLEEHVALALRSGGFAASVGDARALAQADDSVDVTLLLGPLYHLVEPADRLQALREARRVTRPGGLIVAVGISRYAGLLEWGNNGRLTEDKLPVFTGLLSTGLHFDDPNGFTTAYFHGVGELTEEFAAAGLVEVAEFGVEGPAAHTLENAVGDEIDRLMPAAVTLARYVEVDPWMVASSLHYLAVGLVDGVAAVDEED</sequence>
<evidence type="ECO:0000259" key="1">
    <source>
        <dbReference type="Pfam" id="PF13649"/>
    </source>
</evidence>
<accession>A0ABP4LSH3</accession>